<comment type="caution">
    <text evidence="12">The sequence shown here is derived from an EMBL/GenBank/DDBJ whole genome shotgun (WGS) entry which is preliminary data.</text>
</comment>
<dbReference type="GO" id="GO:0005886">
    <property type="term" value="C:plasma membrane"/>
    <property type="evidence" value="ECO:0007669"/>
    <property type="project" value="UniProtKB-SubCell"/>
</dbReference>
<accession>A0A562S845</accession>
<comment type="subcellular location">
    <subcellularLocation>
        <location evidence="1">Cell membrane</location>
        <topology evidence="1">Multi-pass membrane protein</topology>
    </subcellularLocation>
</comment>
<proteinExistence type="inferred from homology"/>
<evidence type="ECO:0000256" key="2">
    <source>
        <dbReference type="ARBA" id="ARBA00022475"/>
    </source>
</evidence>
<evidence type="ECO:0000256" key="4">
    <source>
        <dbReference type="ARBA" id="ARBA00022692"/>
    </source>
</evidence>
<dbReference type="OrthoDB" id="9765170at2"/>
<dbReference type="RefSeq" id="WP_144682006.1">
    <property type="nucleotide sequence ID" value="NZ_VLLC01000002.1"/>
</dbReference>
<dbReference type="GO" id="GO:0007165">
    <property type="term" value="P:signal transduction"/>
    <property type="evidence" value="ECO:0007669"/>
    <property type="project" value="UniProtKB-KW"/>
</dbReference>
<evidence type="ECO:0000256" key="8">
    <source>
        <dbReference type="PROSITE-ProRule" id="PRU00284"/>
    </source>
</evidence>
<keyword evidence="13" id="KW-1185">Reference proteome</keyword>
<dbReference type="CDD" id="cd12912">
    <property type="entry name" value="PDC2_MCP_like"/>
    <property type="match status" value="1"/>
</dbReference>
<dbReference type="Gene3D" id="3.30.450.20">
    <property type="entry name" value="PAS domain"/>
    <property type="match status" value="1"/>
</dbReference>
<keyword evidence="6 10" id="KW-0472">Membrane</keyword>
<sequence>MSLSLRQKFMFPTLILFTLALIILSAIAYAMARKAMVFQTEEHLSFVARSTATQISQWVTERQRDVSNYSINPLLQQTILQNQSNPELIKESSAYLKSIKASMDGQYELIALADNSGRVLASSDGSHERGIDISDRAYFQQNMRGEPAVSDAIISMASGNAIFVISSPVLQGGRITGTVLSAISLAVMDSTFIRPVETGAEGHIWVANSKGDILVHPDREKILKENVSDQAFFLRMNREKKGVMEYINGETTEMAGFFHIPDQDWMLVASAPTSSLLAEVNRLGLWSGLLTFFALLTASILLFILTAPLIRQLNESINTLNETSLHVAEASAELSAAAQSLSDGASRQISSAQAITRSLDDVSARTRTVAAHTDEGNRHVEDATRELSAAHGSMDSLVAAMEGIASASQNTVKIIKTIDEIAFQTNLLSLNAAVEAARAGEAGAGFAVVAEEVRSLAMKSAEAAKNTTELIHATVRDVEEGMKKVHTTGQGMNRLQEKMKKVSSIVAELRENAKENADSLEKTAQHIRDIEKSTAENAANAEESAAASEEMNAQAEQLRAIAAALAFTCNGRGAECAAPMEYSVSALPRLQISGVA</sequence>
<dbReference type="PROSITE" id="PS50111">
    <property type="entry name" value="CHEMOTAXIS_TRANSDUC_2"/>
    <property type="match status" value="1"/>
</dbReference>
<protein>
    <submittedName>
        <fullName evidence="12">Methyl-accepting chemotaxis protein</fullName>
    </submittedName>
</protein>
<evidence type="ECO:0000256" key="9">
    <source>
        <dbReference type="SAM" id="Coils"/>
    </source>
</evidence>
<dbReference type="Proteomes" id="UP000318307">
    <property type="component" value="Unassembled WGS sequence"/>
</dbReference>
<evidence type="ECO:0000256" key="6">
    <source>
        <dbReference type="ARBA" id="ARBA00023136"/>
    </source>
</evidence>
<dbReference type="InterPro" id="IPR051310">
    <property type="entry name" value="MCP_chemotaxis"/>
</dbReference>
<dbReference type="InterPro" id="IPR033479">
    <property type="entry name" value="dCache_1"/>
</dbReference>
<evidence type="ECO:0000256" key="1">
    <source>
        <dbReference type="ARBA" id="ARBA00004651"/>
    </source>
</evidence>
<dbReference type="Pfam" id="PF02743">
    <property type="entry name" value="dCache_1"/>
    <property type="match status" value="1"/>
</dbReference>
<comment type="similarity">
    <text evidence="7">Belongs to the methyl-accepting chemotaxis (MCP) protein family.</text>
</comment>
<keyword evidence="3" id="KW-0145">Chemotaxis</keyword>
<evidence type="ECO:0000313" key="12">
    <source>
        <dbReference type="EMBL" id="TWI76894.1"/>
    </source>
</evidence>
<dbReference type="CDD" id="cd12914">
    <property type="entry name" value="PDC1_DGC_like"/>
    <property type="match status" value="1"/>
</dbReference>
<evidence type="ECO:0000313" key="13">
    <source>
        <dbReference type="Proteomes" id="UP000318307"/>
    </source>
</evidence>
<gene>
    <name evidence="12" type="ORF">LZ24_00516</name>
</gene>
<organism evidence="12 13">
    <name type="scientific">Desulfobotulus alkaliphilus</name>
    <dbReference type="NCBI Taxonomy" id="622671"/>
    <lineage>
        <taxon>Bacteria</taxon>
        <taxon>Pseudomonadati</taxon>
        <taxon>Thermodesulfobacteriota</taxon>
        <taxon>Desulfobacteria</taxon>
        <taxon>Desulfobacterales</taxon>
        <taxon>Desulfobacteraceae</taxon>
        <taxon>Desulfobotulus</taxon>
    </lineage>
</organism>
<keyword evidence="5 10" id="KW-1133">Transmembrane helix</keyword>
<keyword evidence="8" id="KW-0807">Transducer</keyword>
<dbReference type="SUPFAM" id="SSF103190">
    <property type="entry name" value="Sensory domain-like"/>
    <property type="match status" value="1"/>
</dbReference>
<dbReference type="Gene3D" id="1.10.287.950">
    <property type="entry name" value="Methyl-accepting chemotaxis protein"/>
    <property type="match status" value="1"/>
</dbReference>
<dbReference type="SMART" id="SM00283">
    <property type="entry name" value="MA"/>
    <property type="match status" value="1"/>
</dbReference>
<name>A0A562S845_9BACT</name>
<feature type="domain" description="Methyl-accepting transducer" evidence="11">
    <location>
        <begin position="323"/>
        <end position="552"/>
    </location>
</feature>
<dbReference type="GO" id="GO:0004888">
    <property type="term" value="F:transmembrane signaling receptor activity"/>
    <property type="evidence" value="ECO:0007669"/>
    <property type="project" value="TreeGrafter"/>
</dbReference>
<dbReference type="Pfam" id="PF00015">
    <property type="entry name" value="MCPsignal"/>
    <property type="match status" value="1"/>
</dbReference>
<dbReference type="AlphaFoldDB" id="A0A562S845"/>
<dbReference type="PANTHER" id="PTHR43531">
    <property type="entry name" value="PROTEIN ICFG"/>
    <property type="match status" value="1"/>
</dbReference>
<dbReference type="InterPro" id="IPR004089">
    <property type="entry name" value="MCPsignal_dom"/>
</dbReference>
<evidence type="ECO:0000256" key="10">
    <source>
        <dbReference type="SAM" id="Phobius"/>
    </source>
</evidence>
<feature type="transmembrane region" description="Helical" evidence="10">
    <location>
        <begin position="283"/>
        <end position="305"/>
    </location>
</feature>
<dbReference type="SUPFAM" id="SSF58104">
    <property type="entry name" value="Methyl-accepting chemotaxis protein (MCP) signaling domain"/>
    <property type="match status" value="1"/>
</dbReference>
<evidence type="ECO:0000259" key="11">
    <source>
        <dbReference type="PROSITE" id="PS50111"/>
    </source>
</evidence>
<dbReference type="PANTHER" id="PTHR43531:SF11">
    <property type="entry name" value="METHYL-ACCEPTING CHEMOTAXIS PROTEIN 3"/>
    <property type="match status" value="1"/>
</dbReference>
<reference evidence="12 13" key="1">
    <citation type="submission" date="2019-07" db="EMBL/GenBank/DDBJ databases">
        <title>Genome sequencing of 100 strains of the haloalkaliphilic chemolithoautotrophic sulfur-oxidizing bacterium Thioalkalivibrio.</title>
        <authorList>
            <person name="Muyzer G."/>
        </authorList>
    </citation>
    <scope>NUCLEOTIDE SEQUENCE [LARGE SCALE GENOMIC DNA]</scope>
    <source>
        <strain evidence="12 13">ASO4-4</strain>
    </source>
</reference>
<dbReference type="InterPro" id="IPR029151">
    <property type="entry name" value="Sensor-like_sf"/>
</dbReference>
<evidence type="ECO:0000256" key="3">
    <source>
        <dbReference type="ARBA" id="ARBA00022500"/>
    </source>
</evidence>
<evidence type="ECO:0000256" key="7">
    <source>
        <dbReference type="ARBA" id="ARBA00029447"/>
    </source>
</evidence>
<keyword evidence="2" id="KW-1003">Cell membrane</keyword>
<dbReference type="EMBL" id="VLLC01000002">
    <property type="protein sequence ID" value="TWI76894.1"/>
    <property type="molecule type" value="Genomic_DNA"/>
</dbReference>
<dbReference type="GO" id="GO:0006935">
    <property type="term" value="P:chemotaxis"/>
    <property type="evidence" value="ECO:0007669"/>
    <property type="project" value="UniProtKB-KW"/>
</dbReference>
<keyword evidence="9" id="KW-0175">Coiled coil</keyword>
<keyword evidence="4 10" id="KW-0812">Transmembrane</keyword>
<evidence type="ECO:0000256" key="5">
    <source>
        <dbReference type="ARBA" id="ARBA00022989"/>
    </source>
</evidence>
<feature type="coiled-coil region" evidence="9">
    <location>
        <begin position="492"/>
        <end position="558"/>
    </location>
</feature>